<keyword evidence="1" id="KW-1133">Transmembrane helix</keyword>
<sequence>MKQERFVALHSREWDILQSWLSALERQPKRTMRQEQALDFPLSYRRLCHHLALARGRGYSHEVTDRLQRIVQQGHRVLYRPPAPRWHRVASFLIAGFPRLVRAQWRCMLAAAVLFYVPALITLVLMQLRPELAHTVFSSAQLADFEKMYDPANKHIGRNSGTDMQMFGYYVMNNVSIAFRTFASGLFFGVGAVYVLGANGVEVGGVAGHLNAIGYGGPFWRFVVAHSAFELSALVIAGGAGLQLGLTLLAPGRQRRGPALVAAGWVGAQLALGAFAMLLAAAFVEAYWSSIAALPDVLKFGSGALLWLLVLGWLWRGGRAGTHGA</sequence>
<dbReference type="Pfam" id="PF01944">
    <property type="entry name" value="SpoIIM"/>
    <property type="match status" value="1"/>
</dbReference>
<accession>A0ABQ2ZXQ6</accession>
<proteinExistence type="predicted"/>
<evidence type="ECO:0000256" key="1">
    <source>
        <dbReference type="SAM" id="Phobius"/>
    </source>
</evidence>
<keyword evidence="1" id="KW-0472">Membrane</keyword>
<reference evidence="3" key="1">
    <citation type="journal article" date="2019" name="Int. J. Syst. Evol. Microbiol.">
        <title>The Global Catalogue of Microorganisms (GCM) 10K type strain sequencing project: providing services to taxonomists for standard genome sequencing and annotation.</title>
        <authorList>
            <consortium name="The Broad Institute Genomics Platform"/>
            <consortium name="The Broad Institute Genome Sequencing Center for Infectious Disease"/>
            <person name="Wu L."/>
            <person name="Ma J."/>
        </authorList>
    </citation>
    <scope>NUCLEOTIDE SEQUENCE [LARGE SCALE GENOMIC DNA]</scope>
    <source>
        <strain evidence="3">KCTC 22232</strain>
    </source>
</reference>
<dbReference type="RefSeq" id="WP_189440985.1">
    <property type="nucleotide sequence ID" value="NZ_BMXT01000002.1"/>
</dbReference>
<protein>
    <submittedName>
        <fullName evidence="2">Membrane protein</fullName>
    </submittedName>
</protein>
<dbReference type="EMBL" id="BMXT01000002">
    <property type="protein sequence ID" value="GGY26143.1"/>
    <property type="molecule type" value="Genomic_DNA"/>
</dbReference>
<evidence type="ECO:0000313" key="2">
    <source>
        <dbReference type="EMBL" id="GGY26143.1"/>
    </source>
</evidence>
<keyword evidence="3" id="KW-1185">Reference proteome</keyword>
<feature type="transmembrane region" description="Helical" evidence="1">
    <location>
        <begin position="262"/>
        <end position="284"/>
    </location>
</feature>
<comment type="caution">
    <text evidence="2">The sequence shown here is derived from an EMBL/GenBank/DDBJ whole genome shotgun (WGS) entry which is preliminary data.</text>
</comment>
<name>A0ABQ2ZXQ6_9GAMM</name>
<keyword evidence="1" id="KW-0812">Transmembrane</keyword>
<dbReference type="PANTHER" id="PTHR35337">
    <property type="entry name" value="SLR1478 PROTEIN"/>
    <property type="match status" value="1"/>
</dbReference>
<dbReference type="InterPro" id="IPR002798">
    <property type="entry name" value="SpoIIM-like"/>
</dbReference>
<feature type="transmembrane region" description="Helical" evidence="1">
    <location>
        <begin position="177"/>
        <end position="196"/>
    </location>
</feature>
<evidence type="ECO:0000313" key="3">
    <source>
        <dbReference type="Proteomes" id="UP000621898"/>
    </source>
</evidence>
<feature type="transmembrane region" description="Helical" evidence="1">
    <location>
        <begin position="229"/>
        <end position="250"/>
    </location>
</feature>
<feature type="transmembrane region" description="Helical" evidence="1">
    <location>
        <begin position="296"/>
        <end position="315"/>
    </location>
</feature>
<dbReference type="PANTHER" id="PTHR35337:SF1">
    <property type="entry name" value="SLR1478 PROTEIN"/>
    <property type="match status" value="1"/>
</dbReference>
<dbReference type="Proteomes" id="UP000621898">
    <property type="component" value="Unassembled WGS sequence"/>
</dbReference>
<gene>
    <name evidence="2" type="ORF">GCM10008098_18840</name>
</gene>
<organism evidence="2 3">
    <name type="scientific">Rhodanobacter panaciterrae</name>
    <dbReference type="NCBI Taxonomy" id="490572"/>
    <lineage>
        <taxon>Bacteria</taxon>
        <taxon>Pseudomonadati</taxon>
        <taxon>Pseudomonadota</taxon>
        <taxon>Gammaproteobacteria</taxon>
        <taxon>Lysobacterales</taxon>
        <taxon>Rhodanobacteraceae</taxon>
        <taxon>Rhodanobacter</taxon>
    </lineage>
</organism>
<feature type="transmembrane region" description="Helical" evidence="1">
    <location>
        <begin position="107"/>
        <end position="128"/>
    </location>
</feature>
<feature type="transmembrane region" description="Helical" evidence="1">
    <location>
        <begin position="203"/>
        <end position="223"/>
    </location>
</feature>